<dbReference type="Pfam" id="PF17759">
    <property type="entry name" value="tRNA_synthFbeta"/>
    <property type="match status" value="1"/>
</dbReference>
<evidence type="ECO:0000256" key="6">
    <source>
        <dbReference type="ARBA" id="ARBA00022598"/>
    </source>
</evidence>
<dbReference type="FunFam" id="2.40.50.140:FF:000045">
    <property type="entry name" value="Phenylalanine--tRNA ligase beta subunit"/>
    <property type="match status" value="1"/>
</dbReference>
<evidence type="ECO:0000256" key="16">
    <source>
        <dbReference type="PROSITE-ProRule" id="PRU00209"/>
    </source>
</evidence>
<dbReference type="Pfam" id="PF01588">
    <property type="entry name" value="tRNA_bind"/>
    <property type="match status" value="1"/>
</dbReference>
<keyword evidence="6 15" id="KW-0436">Ligase</keyword>
<feature type="domain" description="TRNA-binding" evidence="17">
    <location>
        <begin position="39"/>
        <end position="148"/>
    </location>
</feature>
<keyword evidence="5 16" id="KW-0820">tRNA-binding</keyword>
<keyword evidence="7 15" id="KW-0479">Metal-binding</keyword>
<evidence type="ECO:0000256" key="11">
    <source>
        <dbReference type="ARBA" id="ARBA00022884"/>
    </source>
</evidence>
<dbReference type="InterPro" id="IPR005121">
    <property type="entry name" value="Fdx_antiC-bd"/>
</dbReference>
<dbReference type="EC" id="6.1.1.20" evidence="15"/>
<evidence type="ECO:0000256" key="4">
    <source>
        <dbReference type="ARBA" id="ARBA00022490"/>
    </source>
</evidence>
<feature type="binding site" evidence="15">
    <location>
        <position position="464"/>
    </location>
    <ligand>
        <name>Mg(2+)</name>
        <dbReference type="ChEBI" id="CHEBI:18420"/>
        <note>shared with alpha subunit</note>
    </ligand>
</feature>
<comment type="catalytic activity">
    <reaction evidence="14 15">
        <text>tRNA(Phe) + L-phenylalanine + ATP = L-phenylalanyl-tRNA(Phe) + AMP + diphosphate + H(+)</text>
        <dbReference type="Rhea" id="RHEA:19413"/>
        <dbReference type="Rhea" id="RHEA-COMP:9668"/>
        <dbReference type="Rhea" id="RHEA-COMP:9699"/>
        <dbReference type="ChEBI" id="CHEBI:15378"/>
        <dbReference type="ChEBI" id="CHEBI:30616"/>
        <dbReference type="ChEBI" id="CHEBI:33019"/>
        <dbReference type="ChEBI" id="CHEBI:58095"/>
        <dbReference type="ChEBI" id="CHEBI:78442"/>
        <dbReference type="ChEBI" id="CHEBI:78531"/>
        <dbReference type="ChEBI" id="CHEBI:456215"/>
        <dbReference type="EC" id="6.1.1.20"/>
    </reaction>
</comment>
<dbReference type="FunFam" id="3.30.70.380:FF:000001">
    <property type="entry name" value="Phenylalanine--tRNA ligase beta subunit"/>
    <property type="match status" value="1"/>
</dbReference>
<dbReference type="SUPFAM" id="SSF56037">
    <property type="entry name" value="PheT/TilS domain"/>
    <property type="match status" value="1"/>
</dbReference>
<evidence type="ECO:0000256" key="12">
    <source>
        <dbReference type="ARBA" id="ARBA00022917"/>
    </source>
</evidence>
<evidence type="ECO:0000256" key="5">
    <source>
        <dbReference type="ARBA" id="ARBA00022555"/>
    </source>
</evidence>
<dbReference type="Gene3D" id="3.30.70.380">
    <property type="entry name" value="Ferrodoxin-fold anticodon-binding domain"/>
    <property type="match status" value="1"/>
</dbReference>
<dbReference type="PANTHER" id="PTHR10947:SF0">
    <property type="entry name" value="PHENYLALANINE--TRNA LIGASE BETA SUBUNIT"/>
    <property type="match status" value="1"/>
</dbReference>
<dbReference type="InterPro" id="IPR045864">
    <property type="entry name" value="aa-tRNA-synth_II/BPL/LPL"/>
</dbReference>
<dbReference type="FunFam" id="3.30.930.10:FF:000022">
    <property type="entry name" value="Phenylalanine--tRNA ligase beta subunit"/>
    <property type="match status" value="1"/>
</dbReference>
<dbReference type="SUPFAM" id="SSF54991">
    <property type="entry name" value="Anticodon-binding domain of PheRS"/>
    <property type="match status" value="1"/>
</dbReference>
<dbReference type="CDD" id="cd00769">
    <property type="entry name" value="PheRS_beta_core"/>
    <property type="match status" value="1"/>
</dbReference>
<keyword evidence="4 15" id="KW-0963">Cytoplasm</keyword>
<dbReference type="RefSeq" id="WP_100287728.1">
    <property type="nucleotide sequence ID" value="NZ_PHHA01000002.1"/>
</dbReference>
<accession>A0A2M8S5R6</accession>
<keyword evidence="9 15" id="KW-0067">ATP-binding</keyword>
<dbReference type="HAMAP" id="MF_00283">
    <property type="entry name" value="Phe_tRNA_synth_beta1"/>
    <property type="match status" value="1"/>
</dbReference>
<dbReference type="GO" id="GO:0006432">
    <property type="term" value="P:phenylalanyl-tRNA aminoacylation"/>
    <property type="evidence" value="ECO:0007669"/>
    <property type="project" value="UniProtKB-UniRule"/>
</dbReference>
<dbReference type="PROSITE" id="PS51447">
    <property type="entry name" value="FDX_ACB"/>
    <property type="match status" value="1"/>
</dbReference>
<comment type="caution">
    <text evidence="20">The sequence shown here is derived from an EMBL/GenBank/DDBJ whole genome shotgun (WGS) entry which is preliminary data.</text>
</comment>
<evidence type="ECO:0000256" key="9">
    <source>
        <dbReference type="ARBA" id="ARBA00022840"/>
    </source>
</evidence>
<dbReference type="InterPro" id="IPR012340">
    <property type="entry name" value="NA-bd_OB-fold"/>
</dbReference>
<comment type="cofactor">
    <cofactor evidence="15">
        <name>Mg(2+)</name>
        <dbReference type="ChEBI" id="CHEBI:18420"/>
    </cofactor>
    <text evidence="15">Binds 2 magnesium ions per tetramer.</text>
</comment>
<dbReference type="InterPro" id="IPR005146">
    <property type="entry name" value="B3/B4_tRNA-bd"/>
</dbReference>
<feature type="binding site" evidence="15">
    <location>
        <position position="463"/>
    </location>
    <ligand>
        <name>Mg(2+)</name>
        <dbReference type="ChEBI" id="CHEBI:18420"/>
        <note>shared with alpha subunit</note>
    </ligand>
</feature>
<dbReference type="PROSITE" id="PS51483">
    <property type="entry name" value="B5"/>
    <property type="match status" value="1"/>
</dbReference>
<dbReference type="Gene3D" id="3.50.40.10">
    <property type="entry name" value="Phenylalanyl-trna Synthetase, Chain B, domain 3"/>
    <property type="match status" value="1"/>
</dbReference>
<evidence type="ECO:0000313" key="21">
    <source>
        <dbReference type="Proteomes" id="UP000229329"/>
    </source>
</evidence>
<dbReference type="NCBIfam" id="NF045760">
    <property type="entry name" value="YtpR"/>
    <property type="match status" value="1"/>
</dbReference>
<comment type="subcellular location">
    <subcellularLocation>
        <location evidence="1 15">Cytoplasm</location>
    </subcellularLocation>
</comment>
<dbReference type="GO" id="GO:0000287">
    <property type="term" value="F:magnesium ion binding"/>
    <property type="evidence" value="ECO:0007669"/>
    <property type="project" value="UniProtKB-UniRule"/>
</dbReference>
<evidence type="ECO:0000259" key="19">
    <source>
        <dbReference type="PROSITE" id="PS51483"/>
    </source>
</evidence>
<name>A0A2M8S5R6_9PAST</name>
<dbReference type="GO" id="GO:0009328">
    <property type="term" value="C:phenylalanine-tRNA ligase complex"/>
    <property type="evidence" value="ECO:0007669"/>
    <property type="project" value="TreeGrafter"/>
</dbReference>
<dbReference type="SMART" id="SM00873">
    <property type="entry name" value="B3_4"/>
    <property type="match status" value="1"/>
</dbReference>
<dbReference type="OrthoDB" id="9805455at2"/>
<dbReference type="InterPro" id="IPR009061">
    <property type="entry name" value="DNA-bd_dom_put_sf"/>
</dbReference>
<dbReference type="FunFam" id="3.30.56.10:FF:000002">
    <property type="entry name" value="Phenylalanine--tRNA ligase beta subunit"/>
    <property type="match status" value="1"/>
</dbReference>
<dbReference type="GO" id="GO:0004826">
    <property type="term" value="F:phenylalanine-tRNA ligase activity"/>
    <property type="evidence" value="ECO:0007669"/>
    <property type="project" value="UniProtKB-UniRule"/>
</dbReference>
<evidence type="ECO:0000256" key="13">
    <source>
        <dbReference type="ARBA" id="ARBA00023146"/>
    </source>
</evidence>
<dbReference type="InterPro" id="IPR045060">
    <property type="entry name" value="Phe-tRNA-ligase_IIc_bsu"/>
</dbReference>
<dbReference type="InterPro" id="IPR005147">
    <property type="entry name" value="tRNA_synthase_B5-dom"/>
</dbReference>
<dbReference type="InterPro" id="IPR033714">
    <property type="entry name" value="tRNA_bind_bactPheRS"/>
</dbReference>
<evidence type="ECO:0000259" key="18">
    <source>
        <dbReference type="PROSITE" id="PS51447"/>
    </source>
</evidence>
<feature type="binding site" evidence="15">
    <location>
        <position position="460"/>
    </location>
    <ligand>
        <name>Mg(2+)</name>
        <dbReference type="ChEBI" id="CHEBI:18420"/>
        <note>shared with alpha subunit</note>
    </ligand>
</feature>
<keyword evidence="8 15" id="KW-0547">Nucleotide-binding</keyword>
<dbReference type="SUPFAM" id="SSF46955">
    <property type="entry name" value="Putative DNA-binding domain"/>
    <property type="match status" value="1"/>
</dbReference>
<dbReference type="InterPro" id="IPR041616">
    <property type="entry name" value="PheRS_beta_core"/>
</dbReference>
<keyword evidence="12 15" id="KW-0648">Protein biosynthesis</keyword>
<dbReference type="Pfam" id="PF03147">
    <property type="entry name" value="FDX-ACB"/>
    <property type="match status" value="1"/>
</dbReference>
<evidence type="ECO:0000313" key="20">
    <source>
        <dbReference type="EMBL" id="PJG86453.1"/>
    </source>
</evidence>
<gene>
    <name evidence="15" type="primary">pheT</name>
    <name evidence="20" type="ORF">CVP05_01185</name>
</gene>
<proteinExistence type="inferred from homology"/>
<keyword evidence="13 15" id="KW-0030">Aminoacyl-tRNA synthetase</keyword>
<dbReference type="InterPro" id="IPR036690">
    <property type="entry name" value="Fdx_antiC-bd_sf"/>
</dbReference>
<sequence>MKFSELWVREWVNPALNTEQLCEQITMLGLEVDGVEAVAGEFSNVVVGEVVECAQHPDADKLQVTKVNVGGERLLDIVCGAPNCRQGLRVAVAIEGAILPGDFKIKKTKLRGQPSEGMLCSYSELGISDDHSGIIELPKDAPIGKDLRDYLQLDDKEIEISLTPNRADCLSIAGIAREIGVANKLAVNSTHFDIAKVTSSERIEIDVQAPQACPRYLLRSIKNVNVKVPSPMWLKEKLRRCGIRSIDPIVDVTNFVLLELGQPMHAFDAAKVAQPFQVRMAKENEELVLLDGTTAKLQPNTLVIADQKGALAMAGIFGGEYSGVNADTKDIILEAAFFAPLAITGRARQYGLHTDSSHRFERGVDFTLQHHAMERATALIVEICGGEVGEICEAVNETYLPKTQNVQLRRSKLDALLGHHIDSDIVTDILNRLGFNATYANDIWTVVSPSWRFDIEIEEDLIEEIARIYGYNSIPNNAPLAHLTMREHREADVDLSRIKTALVSCDFHEAITYSFVDPKIQQLLHPEINAWILPNPISSEMSAMRVSLLTGLLNAVIYNQNRQQSRVRLFETGLRFMPDETAEFGVRQELVFSAVMTGARLNEHWTGKSDNADFFDLKGYLENLLSLTNVAERVKFVAKPYTAFHPGQSAAIELDGKEIGFIGQIHPTIAQKIGLNGKVYACEILVKEIAKRNIANAKEISRFPANRRDLAIVVREDIAASDVLEVCRLVGGDKLTHINLFDVYQGIGVAEGHKSLAVSLTIQDTEKTLEEEDINAVISVVLSELKERFNAYLRD</sequence>
<feature type="domain" description="FDX-ACB" evidence="18">
    <location>
        <begin position="701"/>
        <end position="794"/>
    </location>
</feature>
<dbReference type="GO" id="GO:0005524">
    <property type="term" value="F:ATP binding"/>
    <property type="evidence" value="ECO:0007669"/>
    <property type="project" value="UniProtKB-UniRule"/>
</dbReference>
<dbReference type="GO" id="GO:0000049">
    <property type="term" value="F:tRNA binding"/>
    <property type="evidence" value="ECO:0007669"/>
    <property type="project" value="UniProtKB-UniRule"/>
</dbReference>
<evidence type="ECO:0000256" key="8">
    <source>
        <dbReference type="ARBA" id="ARBA00022741"/>
    </source>
</evidence>
<dbReference type="InterPro" id="IPR020825">
    <property type="entry name" value="Phe-tRNA_synthase-like_B3/B4"/>
</dbReference>
<evidence type="ECO:0000256" key="14">
    <source>
        <dbReference type="ARBA" id="ARBA00049255"/>
    </source>
</evidence>
<dbReference type="EMBL" id="PHHA01000002">
    <property type="protein sequence ID" value="PJG86453.1"/>
    <property type="molecule type" value="Genomic_DNA"/>
</dbReference>
<comment type="subunit">
    <text evidence="3 15">Tetramer of two alpha and two beta subunits.</text>
</comment>
<protein>
    <recommendedName>
        <fullName evidence="15">Phenylalanine--tRNA ligase beta subunit</fullName>
        <ecNumber evidence="15">6.1.1.20</ecNumber>
    </recommendedName>
    <alternativeName>
        <fullName evidence="15">Phenylalanyl-tRNA synthetase beta subunit</fullName>
        <shortName evidence="15">PheRS</shortName>
    </alternativeName>
</protein>
<evidence type="ECO:0000256" key="3">
    <source>
        <dbReference type="ARBA" id="ARBA00011209"/>
    </source>
</evidence>
<feature type="binding site" evidence="15">
    <location>
        <position position="454"/>
    </location>
    <ligand>
        <name>Mg(2+)</name>
        <dbReference type="ChEBI" id="CHEBI:18420"/>
        <note>shared with alpha subunit</note>
    </ligand>
</feature>
<reference evidence="20 21" key="1">
    <citation type="submission" date="2017-11" db="EMBL/GenBank/DDBJ databases">
        <title>Reclassification of Bisgaard taxon 7 as Conservatibacter flavescens gen. nov., sp. nov.</title>
        <authorList>
            <person name="Christensen H."/>
        </authorList>
    </citation>
    <scope>NUCLEOTIDE SEQUENCE [LARGE SCALE GENOMIC DNA]</scope>
    <source>
        <strain evidence="20 21">7_4</strain>
    </source>
</reference>
<dbReference type="InterPro" id="IPR004532">
    <property type="entry name" value="Phe-tRNA-ligase_IIc_bsu_bact"/>
</dbReference>
<dbReference type="InterPro" id="IPR002547">
    <property type="entry name" value="tRNA-bd_dom"/>
</dbReference>
<evidence type="ECO:0000256" key="10">
    <source>
        <dbReference type="ARBA" id="ARBA00022842"/>
    </source>
</evidence>
<dbReference type="NCBIfam" id="TIGR00472">
    <property type="entry name" value="pheT_bact"/>
    <property type="match status" value="1"/>
</dbReference>
<dbReference type="SUPFAM" id="SSF50249">
    <property type="entry name" value="Nucleic acid-binding proteins"/>
    <property type="match status" value="1"/>
</dbReference>
<keyword evidence="10 15" id="KW-0460">Magnesium</keyword>
<dbReference type="AlphaFoldDB" id="A0A2M8S5R6"/>
<dbReference type="PROSITE" id="PS50886">
    <property type="entry name" value="TRBD"/>
    <property type="match status" value="1"/>
</dbReference>
<dbReference type="Gene3D" id="3.30.56.10">
    <property type="match status" value="2"/>
</dbReference>
<dbReference type="Gene3D" id="2.40.50.140">
    <property type="entry name" value="Nucleic acid-binding proteins"/>
    <property type="match status" value="1"/>
</dbReference>
<dbReference type="FunFam" id="3.50.40.10:FF:000001">
    <property type="entry name" value="Phenylalanine--tRNA ligase beta subunit"/>
    <property type="match status" value="1"/>
</dbReference>
<dbReference type="Gene3D" id="3.30.930.10">
    <property type="entry name" value="Bira Bifunctional Protein, Domain 2"/>
    <property type="match status" value="1"/>
</dbReference>
<dbReference type="CDD" id="cd02796">
    <property type="entry name" value="tRNA_bind_bactPheRS"/>
    <property type="match status" value="1"/>
</dbReference>
<evidence type="ECO:0000256" key="1">
    <source>
        <dbReference type="ARBA" id="ARBA00004496"/>
    </source>
</evidence>
<keyword evidence="11 16" id="KW-0694">RNA-binding</keyword>
<dbReference type="SMART" id="SM00874">
    <property type="entry name" value="B5"/>
    <property type="match status" value="1"/>
</dbReference>
<dbReference type="Pfam" id="PF03483">
    <property type="entry name" value="B3_4"/>
    <property type="match status" value="1"/>
</dbReference>
<dbReference type="SUPFAM" id="SSF55681">
    <property type="entry name" value="Class II aaRS and biotin synthetases"/>
    <property type="match status" value="1"/>
</dbReference>
<dbReference type="PANTHER" id="PTHR10947">
    <property type="entry name" value="PHENYLALANYL-TRNA SYNTHETASE BETA CHAIN AND LEUCINE-RICH REPEAT-CONTAINING PROTEIN 47"/>
    <property type="match status" value="1"/>
</dbReference>
<dbReference type="Pfam" id="PF03484">
    <property type="entry name" value="B5"/>
    <property type="match status" value="1"/>
</dbReference>
<evidence type="ECO:0000259" key="17">
    <source>
        <dbReference type="PROSITE" id="PS50886"/>
    </source>
</evidence>
<feature type="domain" description="B5" evidence="19">
    <location>
        <begin position="401"/>
        <end position="476"/>
    </location>
</feature>
<evidence type="ECO:0000256" key="7">
    <source>
        <dbReference type="ARBA" id="ARBA00022723"/>
    </source>
</evidence>
<organism evidence="20 21">
    <name type="scientific">Conservatibacter flavescens</name>
    <dbReference type="NCBI Taxonomy" id="28161"/>
    <lineage>
        <taxon>Bacteria</taxon>
        <taxon>Pseudomonadati</taxon>
        <taxon>Pseudomonadota</taxon>
        <taxon>Gammaproteobacteria</taxon>
        <taxon>Pasteurellales</taxon>
        <taxon>Pasteurellaceae</taxon>
        <taxon>Conservatibacter</taxon>
    </lineage>
</organism>
<keyword evidence="21" id="KW-1185">Reference proteome</keyword>
<dbReference type="Proteomes" id="UP000229329">
    <property type="component" value="Unassembled WGS sequence"/>
</dbReference>
<dbReference type="SMART" id="SM00896">
    <property type="entry name" value="FDX-ACB"/>
    <property type="match status" value="1"/>
</dbReference>
<evidence type="ECO:0000256" key="15">
    <source>
        <dbReference type="HAMAP-Rule" id="MF_00283"/>
    </source>
</evidence>
<comment type="similarity">
    <text evidence="2 15">Belongs to the phenylalanyl-tRNA synthetase beta subunit family. Type 1 subfamily.</text>
</comment>
<evidence type="ECO:0000256" key="2">
    <source>
        <dbReference type="ARBA" id="ARBA00008653"/>
    </source>
</evidence>